<keyword evidence="9" id="KW-0752">Steroid biosynthesis</keyword>
<evidence type="ECO:0000256" key="2">
    <source>
        <dbReference type="ARBA" id="ARBA00005128"/>
    </source>
</evidence>
<keyword evidence="9" id="KW-0444">Lipid biosynthesis</keyword>
<comment type="pathway">
    <text evidence="2">Isoprenoid biosynthesis.</text>
</comment>
<evidence type="ECO:0000256" key="13">
    <source>
        <dbReference type="ARBA" id="ARBA00023229"/>
    </source>
</evidence>
<dbReference type="GO" id="GO:0005737">
    <property type="term" value="C:cytoplasm"/>
    <property type="evidence" value="ECO:0007669"/>
    <property type="project" value="TreeGrafter"/>
</dbReference>
<dbReference type="PROSITE" id="PS00723">
    <property type="entry name" value="POLYPRENYL_SYNTHASE_1"/>
    <property type="match status" value="1"/>
</dbReference>
<dbReference type="InterPro" id="IPR039702">
    <property type="entry name" value="FPS1-like"/>
</dbReference>
<keyword evidence="6" id="KW-0479">Metal-binding</keyword>
<evidence type="ECO:0000256" key="10">
    <source>
        <dbReference type="ARBA" id="ARBA00023011"/>
    </source>
</evidence>
<keyword evidence="4" id="KW-0153">Cholesterol metabolism</keyword>
<dbReference type="Proteomes" id="UP001154282">
    <property type="component" value="Unassembled WGS sequence"/>
</dbReference>
<dbReference type="AlphaFoldDB" id="A0AAV0LSY0"/>
<comment type="function">
    <text evidence="14">Catalyzes the sequential condensation of isopentenyl pyrophosphate with the allylic pyrophosphates, dimethylallyl pyrophosphate, and then with the resultant geranylpyrophosphate to the ultimate product farnesyl pyrophosphate.</text>
</comment>
<dbReference type="InterPro" id="IPR033749">
    <property type="entry name" value="Polyprenyl_synt_CS"/>
</dbReference>
<evidence type="ECO:0000256" key="12">
    <source>
        <dbReference type="ARBA" id="ARBA00023221"/>
    </source>
</evidence>
<evidence type="ECO:0000313" key="17">
    <source>
        <dbReference type="Proteomes" id="UP001154282"/>
    </source>
</evidence>
<comment type="caution">
    <text evidence="16">The sequence shown here is derived from an EMBL/GenBank/DDBJ whole genome shotgun (WGS) entry which is preliminary data.</text>
</comment>
<keyword evidence="10" id="KW-0756">Sterol biosynthesis</keyword>
<evidence type="ECO:0000256" key="4">
    <source>
        <dbReference type="ARBA" id="ARBA00022548"/>
    </source>
</evidence>
<keyword evidence="13" id="KW-0414">Isoprene biosynthesis</keyword>
<dbReference type="GO" id="GO:0045337">
    <property type="term" value="P:farnesyl diphosphate biosynthetic process"/>
    <property type="evidence" value="ECO:0007669"/>
    <property type="project" value="TreeGrafter"/>
</dbReference>
<name>A0AAV0LSY0_9ROSI</name>
<proteinExistence type="inferred from homology"/>
<dbReference type="PANTHER" id="PTHR11525">
    <property type="entry name" value="FARNESYL-PYROPHOSPHATE SYNTHETASE"/>
    <property type="match status" value="1"/>
</dbReference>
<dbReference type="SUPFAM" id="SSF48576">
    <property type="entry name" value="Terpenoid synthases"/>
    <property type="match status" value="1"/>
</dbReference>
<organism evidence="16 17">
    <name type="scientific">Linum tenue</name>
    <dbReference type="NCBI Taxonomy" id="586396"/>
    <lineage>
        <taxon>Eukaryota</taxon>
        <taxon>Viridiplantae</taxon>
        <taxon>Streptophyta</taxon>
        <taxon>Embryophyta</taxon>
        <taxon>Tracheophyta</taxon>
        <taxon>Spermatophyta</taxon>
        <taxon>Magnoliopsida</taxon>
        <taxon>eudicotyledons</taxon>
        <taxon>Gunneridae</taxon>
        <taxon>Pentapetalae</taxon>
        <taxon>rosids</taxon>
        <taxon>fabids</taxon>
        <taxon>Malpighiales</taxon>
        <taxon>Linaceae</taxon>
        <taxon>Linum</taxon>
    </lineage>
</organism>
<protein>
    <submittedName>
        <fullName evidence="16">Uncharacterized protein</fullName>
    </submittedName>
</protein>
<sequence>MADAKSKFMEVYSILKTQIFEDPAFEFDSTSRQWVDSVMDYNIPKGKLVRGLSVLGCYKTLREGQELTEDEVFLACVLGWCIEWFQGCALIIDDIVDRSHMRRGQPCWHTLPGVGMIAVNDALVLRNHIGRMLKLYFRKKPYYVDLVELFNEVEFQSISGQMIDLITTNDKDLAKYSLTLYNRITEYKSAYYSLYLPVACALILAGENIEDHSDVKGILVEITAYFQIQSSTSSIMRYLASSAQVGTDIEDRKCSWLVVKALELANEEQKKLLQENYGKQDPACVAKVKELYDLLDLQSVYSKYEKETYEKLSKWAESHSSKVVKGLWMRYAEGYVEAERRVDVKS</sequence>
<dbReference type="GO" id="GO:0006695">
    <property type="term" value="P:cholesterol biosynthetic process"/>
    <property type="evidence" value="ECO:0007669"/>
    <property type="project" value="UniProtKB-KW"/>
</dbReference>
<keyword evidence="17" id="KW-1185">Reference proteome</keyword>
<evidence type="ECO:0000256" key="15">
    <source>
        <dbReference type="RuleBase" id="RU004466"/>
    </source>
</evidence>
<dbReference type="CDD" id="cd00685">
    <property type="entry name" value="Trans_IPPS_HT"/>
    <property type="match status" value="1"/>
</dbReference>
<reference evidence="16" key="1">
    <citation type="submission" date="2022-08" db="EMBL/GenBank/DDBJ databases">
        <authorList>
            <person name="Gutierrez-Valencia J."/>
        </authorList>
    </citation>
    <scope>NUCLEOTIDE SEQUENCE</scope>
</reference>
<evidence type="ECO:0000256" key="7">
    <source>
        <dbReference type="ARBA" id="ARBA00022778"/>
    </source>
</evidence>
<dbReference type="GO" id="GO:0046872">
    <property type="term" value="F:metal ion binding"/>
    <property type="evidence" value="ECO:0007669"/>
    <property type="project" value="UniProtKB-KW"/>
</dbReference>
<dbReference type="InterPro" id="IPR008949">
    <property type="entry name" value="Isoprenoid_synthase_dom_sf"/>
</dbReference>
<dbReference type="PANTHER" id="PTHR11525:SF15">
    <property type="entry name" value="FARNESYL PYROPHOSPHATE SYNTHASE 3"/>
    <property type="match status" value="1"/>
</dbReference>
<dbReference type="GO" id="GO:0004337">
    <property type="term" value="F:(2E,6E)-farnesyl diphosphate synthase activity"/>
    <property type="evidence" value="ECO:0007669"/>
    <property type="project" value="TreeGrafter"/>
</dbReference>
<evidence type="ECO:0000256" key="3">
    <source>
        <dbReference type="ARBA" id="ARBA00006706"/>
    </source>
</evidence>
<comment type="cofactor">
    <cofactor evidence="1">
        <name>Mg(2+)</name>
        <dbReference type="ChEBI" id="CHEBI:18420"/>
    </cofactor>
</comment>
<evidence type="ECO:0000313" key="16">
    <source>
        <dbReference type="EMBL" id="CAI0437622.1"/>
    </source>
</evidence>
<evidence type="ECO:0000256" key="8">
    <source>
        <dbReference type="ARBA" id="ARBA00022842"/>
    </source>
</evidence>
<keyword evidence="5 15" id="KW-0808">Transferase</keyword>
<keyword evidence="11" id="KW-1207">Sterol metabolism</keyword>
<evidence type="ECO:0000256" key="6">
    <source>
        <dbReference type="ARBA" id="ARBA00022723"/>
    </source>
</evidence>
<keyword evidence="12" id="KW-0753">Steroid metabolism</keyword>
<evidence type="ECO:0000256" key="14">
    <source>
        <dbReference type="ARBA" id="ARBA00046091"/>
    </source>
</evidence>
<dbReference type="GO" id="GO:0004161">
    <property type="term" value="F:dimethylallyltranstransferase activity"/>
    <property type="evidence" value="ECO:0007669"/>
    <property type="project" value="TreeGrafter"/>
</dbReference>
<keyword evidence="8" id="KW-0460">Magnesium</keyword>
<gene>
    <name evidence="16" type="ORF">LITE_LOCUS25530</name>
</gene>
<accession>A0AAV0LSY0</accession>
<dbReference type="Pfam" id="PF00348">
    <property type="entry name" value="polyprenyl_synt"/>
    <property type="match status" value="1"/>
</dbReference>
<evidence type="ECO:0000256" key="5">
    <source>
        <dbReference type="ARBA" id="ARBA00022679"/>
    </source>
</evidence>
<evidence type="ECO:0000256" key="1">
    <source>
        <dbReference type="ARBA" id="ARBA00001946"/>
    </source>
</evidence>
<evidence type="ECO:0000256" key="9">
    <source>
        <dbReference type="ARBA" id="ARBA00022955"/>
    </source>
</evidence>
<dbReference type="Gene3D" id="1.10.600.10">
    <property type="entry name" value="Farnesyl Diphosphate Synthase"/>
    <property type="match status" value="1"/>
</dbReference>
<dbReference type="EMBL" id="CAMGYJ010000006">
    <property type="protein sequence ID" value="CAI0437622.1"/>
    <property type="molecule type" value="Genomic_DNA"/>
</dbReference>
<comment type="similarity">
    <text evidence="3 15">Belongs to the FPP/GGPP synthase family.</text>
</comment>
<dbReference type="InterPro" id="IPR000092">
    <property type="entry name" value="Polyprenyl_synt"/>
</dbReference>
<evidence type="ECO:0000256" key="11">
    <source>
        <dbReference type="ARBA" id="ARBA00023166"/>
    </source>
</evidence>
<keyword evidence="9" id="KW-0443">Lipid metabolism</keyword>
<keyword evidence="7" id="KW-0152">Cholesterol biosynthesis</keyword>